<reference evidence="6 7" key="1">
    <citation type="submission" date="2019-08" db="EMBL/GenBank/DDBJ databases">
        <title>Draft genome sequence of Ulvibacter marinus type strain NBRC 109484.</title>
        <authorList>
            <person name="Kawano K."/>
            <person name="Ushijima N."/>
            <person name="Kihara M."/>
            <person name="Itoh H."/>
        </authorList>
    </citation>
    <scope>NUCLEOTIDE SEQUENCE [LARGE SCALE GENOMIC DNA]</scope>
    <source>
        <strain evidence="6 7">NBRC 109484</strain>
    </source>
</reference>
<evidence type="ECO:0000313" key="7">
    <source>
        <dbReference type="Proteomes" id="UP000326509"/>
    </source>
</evidence>
<name>A0A5J4IXK2_9FLAO</name>
<sequence>MKSRKYVLAIIIIAQFFCTSLWFAGNAILDQLTEQLTLANNALANSTIAVQLGFIVGTFIFALLTLADRYPPSRIFFYCSILGAVCNFGLLWPENTISSILIIRFLTGFFLAGIYPIGMKIAADYYEKGLGKSLSLLVGALVLGTALPHIINSIPSFSSTHLVIIATSSLALIGGTIMVLFVPRGPYSISQKQFKFGALKTIFLDRNFNRAALGYFGHMWELYTFWTYVPILITYYATTNQAANFNISLTSFSIIAIGSLGCIIGGTLSTKFESKKIAIIALSISGFCCLISPFIFQQSPLVFIVFLMIWGMSVIADSPLFSSLVANNTTPQLKGTALTIVNCIGFSITIISIQMVSYLSEIFSIQYLLISLAIGPLIGLLAMRKFR</sequence>
<evidence type="ECO:0000313" key="6">
    <source>
        <dbReference type="EMBL" id="GER59666.1"/>
    </source>
</evidence>
<keyword evidence="7" id="KW-1185">Reference proteome</keyword>
<feature type="transmembrane region" description="Helical" evidence="4">
    <location>
        <begin position="75"/>
        <end position="92"/>
    </location>
</feature>
<organism evidence="6 7">
    <name type="scientific">Patiriisocius marinus</name>
    <dbReference type="NCBI Taxonomy" id="1397112"/>
    <lineage>
        <taxon>Bacteria</taxon>
        <taxon>Pseudomonadati</taxon>
        <taxon>Bacteroidota</taxon>
        <taxon>Flavobacteriia</taxon>
        <taxon>Flavobacteriales</taxon>
        <taxon>Flavobacteriaceae</taxon>
        <taxon>Patiriisocius</taxon>
    </lineage>
</organism>
<feature type="transmembrane region" description="Helical" evidence="4">
    <location>
        <begin position="243"/>
        <end position="265"/>
    </location>
</feature>
<feature type="transmembrane region" description="Helical" evidence="4">
    <location>
        <begin position="48"/>
        <end position="68"/>
    </location>
</feature>
<dbReference type="Proteomes" id="UP000326509">
    <property type="component" value="Unassembled WGS sequence"/>
</dbReference>
<feature type="transmembrane region" description="Helical" evidence="4">
    <location>
        <begin position="337"/>
        <end position="359"/>
    </location>
</feature>
<feature type="transmembrane region" description="Helical" evidence="4">
    <location>
        <begin position="98"/>
        <end position="118"/>
    </location>
</feature>
<dbReference type="Gene3D" id="1.20.1250.20">
    <property type="entry name" value="MFS general substrate transporter like domains"/>
    <property type="match status" value="1"/>
</dbReference>
<keyword evidence="3 4" id="KW-0472">Membrane</keyword>
<keyword evidence="2 4" id="KW-1133">Transmembrane helix</keyword>
<feature type="transmembrane region" description="Helical" evidence="4">
    <location>
        <begin position="163"/>
        <end position="182"/>
    </location>
</feature>
<dbReference type="InterPro" id="IPR020846">
    <property type="entry name" value="MFS_dom"/>
</dbReference>
<protein>
    <submittedName>
        <fullName evidence="6">Membrane protein</fullName>
    </submittedName>
</protein>
<dbReference type="PROSITE" id="PS50850">
    <property type="entry name" value="MFS"/>
    <property type="match status" value="1"/>
</dbReference>
<evidence type="ECO:0000256" key="1">
    <source>
        <dbReference type="ARBA" id="ARBA00022692"/>
    </source>
</evidence>
<evidence type="ECO:0000256" key="4">
    <source>
        <dbReference type="SAM" id="Phobius"/>
    </source>
</evidence>
<dbReference type="GO" id="GO:0022857">
    <property type="term" value="F:transmembrane transporter activity"/>
    <property type="evidence" value="ECO:0007669"/>
    <property type="project" value="InterPro"/>
</dbReference>
<dbReference type="GO" id="GO:0005886">
    <property type="term" value="C:plasma membrane"/>
    <property type="evidence" value="ECO:0007669"/>
    <property type="project" value="TreeGrafter"/>
</dbReference>
<dbReference type="InterPro" id="IPR036259">
    <property type="entry name" value="MFS_trans_sf"/>
</dbReference>
<feature type="transmembrane region" description="Helical" evidence="4">
    <location>
        <begin position="365"/>
        <end position="383"/>
    </location>
</feature>
<dbReference type="PANTHER" id="PTHR23521:SF3">
    <property type="entry name" value="MFS TRANSPORTER"/>
    <property type="match status" value="1"/>
</dbReference>
<dbReference type="InterPro" id="IPR011701">
    <property type="entry name" value="MFS"/>
</dbReference>
<dbReference type="SUPFAM" id="SSF103473">
    <property type="entry name" value="MFS general substrate transporter"/>
    <property type="match status" value="1"/>
</dbReference>
<evidence type="ECO:0000256" key="3">
    <source>
        <dbReference type="ARBA" id="ARBA00023136"/>
    </source>
</evidence>
<dbReference type="EMBL" id="BKCG01000004">
    <property type="protein sequence ID" value="GER59666.1"/>
    <property type="molecule type" value="Genomic_DNA"/>
</dbReference>
<dbReference type="Pfam" id="PF07690">
    <property type="entry name" value="MFS_1"/>
    <property type="match status" value="1"/>
</dbReference>
<proteinExistence type="predicted"/>
<feature type="transmembrane region" description="Helical" evidence="4">
    <location>
        <begin position="7"/>
        <end position="28"/>
    </location>
</feature>
<dbReference type="AlphaFoldDB" id="A0A5J4IXK2"/>
<evidence type="ECO:0000256" key="2">
    <source>
        <dbReference type="ARBA" id="ARBA00022989"/>
    </source>
</evidence>
<keyword evidence="1 4" id="KW-0812">Transmembrane</keyword>
<feature type="transmembrane region" description="Helical" evidence="4">
    <location>
        <begin position="302"/>
        <end position="325"/>
    </location>
</feature>
<gene>
    <name evidence="6" type="ORF">ULMA_17740</name>
</gene>
<evidence type="ECO:0000259" key="5">
    <source>
        <dbReference type="PROSITE" id="PS50850"/>
    </source>
</evidence>
<accession>A0A5J4IXK2</accession>
<feature type="transmembrane region" description="Helical" evidence="4">
    <location>
        <begin position="130"/>
        <end position="151"/>
    </location>
</feature>
<dbReference type="OrthoDB" id="9781976at2"/>
<dbReference type="RefSeq" id="WP_151674124.1">
    <property type="nucleotide sequence ID" value="NZ_BKCG01000004.1"/>
</dbReference>
<comment type="caution">
    <text evidence="6">The sequence shown here is derived from an EMBL/GenBank/DDBJ whole genome shotgun (WGS) entry which is preliminary data.</text>
</comment>
<feature type="transmembrane region" description="Helical" evidence="4">
    <location>
        <begin position="220"/>
        <end position="237"/>
    </location>
</feature>
<feature type="transmembrane region" description="Helical" evidence="4">
    <location>
        <begin position="277"/>
        <end position="296"/>
    </location>
</feature>
<feature type="domain" description="Major facilitator superfamily (MFS) profile" evidence="5">
    <location>
        <begin position="1"/>
        <end position="387"/>
    </location>
</feature>
<dbReference type="PANTHER" id="PTHR23521">
    <property type="entry name" value="TRANSPORTER MFS SUPERFAMILY"/>
    <property type="match status" value="1"/>
</dbReference>